<dbReference type="PANTHER" id="PTHR36681">
    <property type="entry name" value="NUCLEAR GTPASE, GERMINAL CENTER-ASSOCIATED, TANDEM DUPLICATE 3"/>
    <property type="match status" value="1"/>
</dbReference>
<dbReference type="Pfam" id="PF24564">
    <property type="entry name" value="DUF7605"/>
    <property type="match status" value="1"/>
</dbReference>
<feature type="domain" description="DUF7605" evidence="4">
    <location>
        <begin position="890"/>
        <end position="1041"/>
    </location>
</feature>
<feature type="coiled-coil region" evidence="1">
    <location>
        <begin position="421"/>
        <end position="462"/>
    </location>
</feature>
<organism evidence="5 6">
    <name type="scientific">Psilocybe cf. subviscida</name>
    <dbReference type="NCBI Taxonomy" id="2480587"/>
    <lineage>
        <taxon>Eukaryota</taxon>
        <taxon>Fungi</taxon>
        <taxon>Dikarya</taxon>
        <taxon>Basidiomycota</taxon>
        <taxon>Agaricomycotina</taxon>
        <taxon>Agaricomycetes</taxon>
        <taxon>Agaricomycetidae</taxon>
        <taxon>Agaricales</taxon>
        <taxon>Agaricineae</taxon>
        <taxon>Strophariaceae</taxon>
        <taxon>Psilocybe</taxon>
    </lineage>
</organism>
<feature type="region of interest" description="Disordered" evidence="2">
    <location>
        <begin position="1"/>
        <end position="25"/>
    </location>
</feature>
<keyword evidence="6" id="KW-1185">Reference proteome</keyword>
<evidence type="ECO:0008006" key="7">
    <source>
        <dbReference type="Google" id="ProtNLM"/>
    </source>
</evidence>
<dbReference type="OrthoDB" id="3598281at2759"/>
<evidence type="ECO:0000313" key="5">
    <source>
        <dbReference type="EMBL" id="KAF5320969.1"/>
    </source>
</evidence>
<dbReference type="Pfam" id="PF00350">
    <property type="entry name" value="Dynamin_N"/>
    <property type="match status" value="1"/>
</dbReference>
<keyword evidence="1" id="KW-0175">Coiled coil</keyword>
<dbReference type="EMBL" id="JAACJJ010000028">
    <property type="protein sequence ID" value="KAF5320969.1"/>
    <property type="molecule type" value="Genomic_DNA"/>
</dbReference>
<evidence type="ECO:0000259" key="3">
    <source>
        <dbReference type="Pfam" id="PF00350"/>
    </source>
</evidence>
<dbReference type="AlphaFoldDB" id="A0A8H5F286"/>
<evidence type="ECO:0000259" key="4">
    <source>
        <dbReference type="Pfam" id="PF24564"/>
    </source>
</evidence>
<name>A0A8H5F286_9AGAR</name>
<accession>A0A8H5F286</accession>
<feature type="region of interest" description="Disordered" evidence="2">
    <location>
        <begin position="284"/>
        <end position="303"/>
    </location>
</feature>
<dbReference type="InterPro" id="IPR056024">
    <property type="entry name" value="DUF7605"/>
</dbReference>
<evidence type="ECO:0000256" key="2">
    <source>
        <dbReference type="SAM" id="MobiDB-lite"/>
    </source>
</evidence>
<feature type="compositionally biased region" description="Acidic residues" evidence="2">
    <location>
        <begin position="550"/>
        <end position="596"/>
    </location>
</feature>
<dbReference type="Proteomes" id="UP000567179">
    <property type="component" value="Unassembled WGS sequence"/>
</dbReference>
<evidence type="ECO:0000313" key="6">
    <source>
        <dbReference type="Proteomes" id="UP000567179"/>
    </source>
</evidence>
<feature type="domain" description="Dynamin N-terminal" evidence="3">
    <location>
        <begin position="135"/>
        <end position="375"/>
    </location>
</feature>
<dbReference type="Gene3D" id="3.40.50.300">
    <property type="entry name" value="P-loop containing nucleotide triphosphate hydrolases"/>
    <property type="match status" value="1"/>
</dbReference>
<gene>
    <name evidence="5" type="ORF">D9619_000427</name>
</gene>
<reference evidence="5 6" key="1">
    <citation type="journal article" date="2020" name="ISME J.">
        <title>Uncovering the hidden diversity of litter-decomposition mechanisms in mushroom-forming fungi.</title>
        <authorList>
            <person name="Floudas D."/>
            <person name="Bentzer J."/>
            <person name="Ahren D."/>
            <person name="Johansson T."/>
            <person name="Persson P."/>
            <person name="Tunlid A."/>
        </authorList>
    </citation>
    <scope>NUCLEOTIDE SEQUENCE [LARGE SCALE GENOMIC DNA]</scope>
    <source>
        <strain evidence="5 6">CBS 101986</strain>
    </source>
</reference>
<feature type="region of interest" description="Disordered" evidence="2">
    <location>
        <begin position="475"/>
        <end position="599"/>
    </location>
</feature>
<protein>
    <recommendedName>
        <fullName evidence="7">G domain-containing protein</fullName>
    </recommendedName>
</protein>
<feature type="compositionally biased region" description="Basic and acidic residues" evidence="2">
    <location>
        <begin position="292"/>
        <end position="303"/>
    </location>
</feature>
<dbReference type="PANTHER" id="PTHR36681:SF3">
    <property type="entry name" value="NUCLEAR GTPASE, GERMINAL CENTER-ASSOCIATED, TANDEM DUPLICATE 3"/>
    <property type="match status" value="1"/>
</dbReference>
<comment type="caution">
    <text evidence="5">The sequence shown here is derived from an EMBL/GenBank/DDBJ whole genome shotgun (WGS) entry which is preliminary data.</text>
</comment>
<dbReference type="InterPro" id="IPR045063">
    <property type="entry name" value="Dynamin_N"/>
</dbReference>
<feature type="compositionally biased region" description="Acidic residues" evidence="2">
    <location>
        <begin position="518"/>
        <end position="543"/>
    </location>
</feature>
<dbReference type="InterPro" id="IPR027417">
    <property type="entry name" value="P-loop_NTPase"/>
</dbReference>
<evidence type="ECO:0000256" key="1">
    <source>
        <dbReference type="SAM" id="Coils"/>
    </source>
</evidence>
<feature type="compositionally biased region" description="Basic residues" evidence="2">
    <location>
        <begin position="484"/>
        <end position="501"/>
    </location>
</feature>
<sequence>MSYHVKAEPVDSSIPPATLPTLSHVKSEPNDETLRFPNGAAHSLSQSYLQAPVREDKPIVEEPVVPEVMSKFFTSFTDAEQIEYLPEEALKEGLLMAKSLKESIKKLELGSKRREEVWDRELMELESQGAPTTLIAVCGATGAGKSSILNAILDSNIVPTSGMRACTAVVTEISYHKKSTIDAEISFLSEQEWRQELEVLLDDLVDEDGKIKRATDLNSDAGVAWQKVHAVYPTISQNALTKLTADEIVRFDQNIARMLGTTKNVTAPNEKAFSKEIAKYIDSKDKKKKPKDKATENGSKEKKDGPAFWPLIKQVKVRCKARALSTGAVLVDLPGVADANAARNNIAKTYMKKCNCIWVLAPITRAVDDKTARDLLGDAFKDQLMNGNYDDNSITFIASKCDDISCSEIIRALMLEDDPELEEIDGRLSELRSQIAEWKKKKIGAERNNKEIEAILKAARAQVTEDRKHLEALKNGDVYEAPKKPSKKKLTSKSKNKKRKNSFGEKCSAKKRSRTTGTDDEDSLIDDDGSDVDELIESDEDSDGSVNIVSEDESGDDDDDDSDADDDSDRDSDDDDEGSEVNEVADEDVEMDDQVTEESLKAKIEEGKSKIKSLKEDLTKSRASRKQALDTISKLTKRANGVQREKNAFCAKKRSEFSRAQLKDDFRTGLKDMDDAAAEKRDPENFDPSSNLRDYDAIDLPVFTCSSRDYVRLKGQVNGDGDPACFSNVADTEIPALQAWCHHLTKSSRERSARMFLSHIKSFCLSVKSYVEGTGNVTEADRQNLRDKYESQNPHEQLALDEDDPMGSLLRELGDGLGVGLYAIDQKPKFDAQGRIAGITPRLRTEFLKSIEGCVADLQQNFKDGLEEKCQVGAANAANAAMPLYEEFTNSMHWQTFRATLRRHGTWRRDLNVELLNPFTRNIASSWGKVFESDLFSGFETMITSEIENLIKEVEETSAEGLKGRTRIQGQLCMEEARISLAKSVEVVRETMNNEQKEISRCMAPHVQDQLTDGYDTAAEERGRGSVARQKAVFGQYLRNCKDDIFEDGANIILDALMKAANAIGVALDQSMTNLAQKIEVNLSVLWEATCDTPSQKRTRLGVVEVVGDVLNQIDLWNKAREDRPVQVTAAGISLEES</sequence>
<proteinExistence type="predicted"/>
<dbReference type="SUPFAM" id="SSF52540">
    <property type="entry name" value="P-loop containing nucleoside triphosphate hydrolases"/>
    <property type="match status" value="1"/>
</dbReference>